<comment type="caution">
    <text evidence="7">The sequence shown here is derived from an EMBL/GenBank/DDBJ whole genome shotgun (WGS) entry which is preliminary data.</text>
</comment>
<reference evidence="7 8" key="1">
    <citation type="submission" date="2018-08" db="EMBL/GenBank/DDBJ databases">
        <title>The draft genome squence of Brumimicrobium sp. N62.</title>
        <authorList>
            <person name="Du Z.-J."/>
            <person name="Luo H.-R."/>
        </authorList>
    </citation>
    <scope>NUCLEOTIDE SEQUENCE [LARGE SCALE GENOMIC DNA]</scope>
    <source>
        <strain evidence="7 8">N62</strain>
    </source>
</reference>
<dbReference type="GO" id="GO:0016020">
    <property type="term" value="C:membrane"/>
    <property type="evidence" value="ECO:0007669"/>
    <property type="project" value="UniProtKB-SubCell"/>
</dbReference>
<feature type="domain" description="Methylamine utilisation protein MauE" evidence="6">
    <location>
        <begin position="69"/>
        <end position="174"/>
    </location>
</feature>
<dbReference type="RefSeq" id="WP_116881858.1">
    <property type="nucleotide sequence ID" value="NZ_QURB01000009.1"/>
</dbReference>
<feature type="transmembrane region" description="Helical" evidence="5">
    <location>
        <begin position="131"/>
        <end position="153"/>
    </location>
</feature>
<evidence type="ECO:0000313" key="7">
    <source>
        <dbReference type="EMBL" id="RFC53466.1"/>
    </source>
</evidence>
<sequence length="629" mass="71728">MINKTKYSLSGKSLILNIIIIALNLLGLSFLVMGYHPNFEESELLLKILGYSLMIASIVALFILEGMFLFSYVSRVLVGGLFIVSGLIKANDPKGFAYKLEEYFEDGALAYRIKEWFNWDTFTLEYFIEHALLLSIIICVLEIVLGAMVILGAKIKASSWLMLFMMVFFTFLTWHTKECDPHTTFTDVDTYEINSVAAQAKIPQAEFNENITIVNQTDSKVTIKEVKKPQCVDDCGCFGDAMKGSIGRSLTPAESFWKDLVLLYLVIVIFISRRKIQINSVRENLVLTAFGLLFIGFFSTIFTWYFPIIFGLISILLALWIKRTGGKILGNEWGMILMLTITSSIFVTYVLMYLPVRDYRPYHVGSNLTERMSDGEDGVYENFMVYKNLKTQKDTLITELNNSTKSIWGDTETWKFEKRETKTIKAQIPHSIQQFDPTIPVEGLTSTEKEFEPIATIIDSNKAEYIDLVDKETGDRYPMLLSDFHLPDIDTSIYTIGDTLIRVNESLTDISLKDYILNQEQVILVFSRNLSKGNFSRIARLKEIAEKSKENNIPMIMISTASKEEVLAFRAEYGLEIPTVQNDEIEIKAITRSNPSLMVLENSVVKGKYPFRSTPSWDWLTTNILNVKE</sequence>
<evidence type="ECO:0000256" key="5">
    <source>
        <dbReference type="SAM" id="Phobius"/>
    </source>
</evidence>
<feature type="transmembrane region" description="Helical" evidence="5">
    <location>
        <begin position="304"/>
        <end position="321"/>
    </location>
</feature>
<feature type="transmembrane region" description="Helical" evidence="5">
    <location>
        <begin position="160"/>
        <end position="176"/>
    </location>
</feature>
<keyword evidence="4 5" id="KW-0472">Membrane</keyword>
<feature type="transmembrane region" description="Helical" evidence="5">
    <location>
        <begin position="69"/>
        <end position="88"/>
    </location>
</feature>
<comment type="subcellular location">
    <subcellularLocation>
        <location evidence="1">Membrane</location>
        <topology evidence="1">Multi-pass membrane protein</topology>
    </subcellularLocation>
</comment>
<dbReference type="Proteomes" id="UP000257127">
    <property type="component" value="Unassembled WGS sequence"/>
</dbReference>
<name>A0A3E1EV74_9FLAO</name>
<evidence type="ECO:0000256" key="2">
    <source>
        <dbReference type="ARBA" id="ARBA00022692"/>
    </source>
</evidence>
<accession>A0A3E1EV74</accession>
<proteinExistence type="predicted"/>
<feature type="transmembrane region" description="Helical" evidence="5">
    <location>
        <begin position="44"/>
        <end position="64"/>
    </location>
</feature>
<evidence type="ECO:0000313" key="8">
    <source>
        <dbReference type="Proteomes" id="UP000257127"/>
    </source>
</evidence>
<feature type="transmembrane region" description="Helical" evidence="5">
    <location>
        <begin position="14"/>
        <end position="32"/>
    </location>
</feature>
<dbReference type="Pfam" id="PF07291">
    <property type="entry name" value="MauE"/>
    <property type="match status" value="1"/>
</dbReference>
<keyword evidence="3 5" id="KW-1133">Transmembrane helix</keyword>
<feature type="transmembrane region" description="Helical" evidence="5">
    <location>
        <begin position="255"/>
        <end position="272"/>
    </location>
</feature>
<evidence type="ECO:0000259" key="6">
    <source>
        <dbReference type="Pfam" id="PF07291"/>
    </source>
</evidence>
<keyword evidence="8" id="KW-1185">Reference proteome</keyword>
<dbReference type="AlphaFoldDB" id="A0A3E1EV74"/>
<evidence type="ECO:0000256" key="4">
    <source>
        <dbReference type="ARBA" id="ARBA00023136"/>
    </source>
</evidence>
<gene>
    <name evidence="7" type="ORF">DXU93_13635</name>
</gene>
<dbReference type="GO" id="GO:0030416">
    <property type="term" value="P:methylamine metabolic process"/>
    <property type="evidence" value="ECO:0007669"/>
    <property type="project" value="InterPro"/>
</dbReference>
<protein>
    <submittedName>
        <fullName evidence="7">DoxX family protein</fullName>
    </submittedName>
</protein>
<evidence type="ECO:0000256" key="3">
    <source>
        <dbReference type="ARBA" id="ARBA00022989"/>
    </source>
</evidence>
<dbReference type="EMBL" id="QURB01000009">
    <property type="protein sequence ID" value="RFC53466.1"/>
    <property type="molecule type" value="Genomic_DNA"/>
</dbReference>
<keyword evidence="2 5" id="KW-0812">Transmembrane</keyword>
<evidence type="ECO:0000256" key="1">
    <source>
        <dbReference type="ARBA" id="ARBA00004141"/>
    </source>
</evidence>
<dbReference type="OrthoDB" id="648842at2"/>
<dbReference type="Gene3D" id="3.40.30.10">
    <property type="entry name" value="Glutaredoxin"/>
    <property type="match status" value="1"/>
</dbReference>
<organism evidence="7 8">
    <name type="scientific">Brumimicrobium aurantiacum</name>
    <dbReference type="NCBI Taxonomy" id="1737063"/>
    <lineage>
        <taxon>Bacteria</taxon>
        <taxon>Pseudomonadati</taxon>
        <taxon>Bacteroidota</taxon>
        <taxon>Flavobacteriia</taxon>
        <taxon>Flavobacteriales</taxon>
        <taxon>Crocinitomicaceae</taxon>
        <taxon>Brumimicrobium</taxon>
    </lineage>
</organism>
<dbReference type="InterPro" id="IPR009908">
    <property type="entry name" value="Methylamine_util_MauE"/>
</dbReference>
<feature type="transmembrane region" description="Helical" evidence="5">
    <location>
        <begin position="333"/>
        <end position="354"/>
    </location>
</feature>